<dbReference type="GO" id="GO:0001735">
    <property type="term" value="F:prenylcysteine oxidase activity"/>
    <property type="evidence" value="ECO:0007669"/>
    <property type="project" value="InterPro"/>
</dbReference>
<dbReference type="Pfam" id="PF07156">
    <property type="entry name" value="Prenylcys_lyase"/>
    <property type="match status" value="1"/>
</dbReference>
<evidence type="ECO:0000256" key="6">
    <source>
        <dbReference type="ARBA" id="ARBA00023002"/>
    </source>
</evidence>
<dbReference type="AlphaFoldDB" id="A0A8K0UDX3"/>
<comment type="cofactor">
    <cofactor evidence="1">
        <name>FAD</name>
        <dbReference type="ChEBI" id="CHEBI:57692"/>
    </cofactor>
</comment>
<evidence type="ECO:0000313" key="10">
    <source>
        <dbReference type="Proteomes" id="UP000813824"/>
    </source>
</evidence>
<dbReference type="Gene3D" id="3.90.660.10">
    <property type="match status" value="1"/>
</dbReference>
<protein>
    <submittedName>
        <fullName evidence="9">FAD/NAD(P)-binding domain-containing protein</fullName>
    </submittedName>
</protein>
<dbReference type="GO" id="GO:0030327">
    <property type="term" value="P:prenylated protein catabolic process"/>
    <property type="evidence" value="ECO:0007669"/>
    <property type="project" value="TreeGrafter"/>
</dbReference>
<proteinExistence type="inferred from homology"/>
<dbReference type="InterPro" id="IPR036188">
    <property type="entry name" value="FAD/NAD-bd_sf"/>
</dbReference>
<keyword evidence="7" id="KW-0325">Glycoprotein</keyword>
<dbReference type="Gene3D" id="1.10.405.10">
    <property type="entry name" value="Guanine Nucleotide Dissociation Inhibitor, domain 1"/>
    <property type="match status" value="1"/>
</dbReference>
<reference evidence="9" key="1">
    <citation type="journal article" date="2021" name="New Phytol.">
        <title>Evolutionary innovations through gain and loss of genes in the ectomycorrhizal Boletales.</title>
        <authorList>
            <person name="Wu G."/>
            <person name="Miyauchi S."/>
            <person name="Morin E."/>
            <person name="Kuo A."/>
            <person name="Drula E."/>
            <person name="Varga T."/>
            <person name="Kohler A."/>
            <person name="Feng B."/>
            <person name="Cao Y."/>
            <person name="Lipzen A."/>
            <person name="Daum C."/>
            <person name="Hundley H."/>
            <person name="Pangilinan J."/>
            <person name="Johnson J."/>
            <person name="Barry K."/>
            <person name="LaButti K."/>
            <person name="Ng V."/>
            <person name="Ahrendt S."/>
            <person name="Min B."/>
            <person name="Choi I.G."/>
            <person name="Park H."/>
            <person name="Plett J.M."/>
            <person name="Magnuson J."/>
            <person name="Spatafora J.W."/>
            <person name="Nagy L.G."/>
            <person name="Henrissat B."/>
            <person name="Grigoriev I.V."/>
            <person name="Yang Z.L."/>
            <person name="Xu J."/>
            <person name="Martin F.M."/>
        </authorList>
    </citation>
    <scope>NUCLEOTIDE SEQUENCE</scope>
    <source>
        <strain evidence="9">KKN 215</strain>
    </source>
</reference>
<dbReference type="PANTHER" id="PTHR15944:SF0">
    <property type="entry name" value="PRENYLCYSTEINE LYASE DOMAIN-CONTAINING PROTEIN"/>
    <property type="match status" value="1"/>
</dbReference>
<keyword evidence="10" id="KW-1185">Reference proteome</keyword>
<dbReference type="SUPFAM" id="SSF51905">
    <property type="entry name" value="FAD/NAD(P)-binding domain"/>
    <property type="match status" value="1"/>
</dbReference>
<accession>A0A8K0UDX3</accession>
<evidence type="ECO:0000256" key="5">
    <source>
        <dbReference type="ARBA" id="ARBA00022827"/>
    </source>
</evidence>
<dbReference type="Gene3D" id="3.50.50.60">
    <property type="entry name" value="FAD/NAD(P)-binding domain"/>
    <property type="match status" value="1"/>
</dbReference>
<name>A0A8K0UDX3_9AGAR</name>
<keyword evidence="3" id="KW-0285">Flavoprotein</keyword>
<dbReference type="EMBL" id="JAEVFJ010000057">
    <property type="protein sequence ID" value="KAH8079076.1"/>
    <property type="molecule type" value="Genomic_DNA"/>
</dbReference>
<evidence type="ECO:0000256" key="7">
    <source>
        <dbReference type="ARBA" id="ARBA00023180"/>
    </source>
</evidence>
<gene>
    <name evidence="9" type="ORF">BXZ70DRAFT_652775</name>
</gene>
<evidence type="ECO:0000259" key="8">
    <source>
        <dbReference type="Pfam" id="PF07156"/>
    </source>
</evidence>
<dbReference type="OrthoDB" id="437369at2759"/>
<evidence type="ECO:0000256" key="3">
    <source>
        <dbReference type="ARBA" id="ARBA00022630"/>
    </source>
</evidence>
<evidence type="ECO:0000256" key="2">
    <source>
        <dbReference type="ARBA" id="ARBA00009967"/>
    </source>
</evidence>
<organism evidence="9 10">
    <name type="scientific">Cristinia sonorae</name>
    <dbReference type="NCBI Taxonomy" id="1940300"/>
    <lineage>
        <taxon>Eukaryota</taxon>
        <taxon>Fungi</taxon>
        <taxon>Dikarya</taxon>
        <taxon>Basidiomycota</taxon>
        <taxon>Agaricomycotina</taxon>
        <taxon>Agaricomycetes</taxon>
        <taxon>Agaricomycetidae</taxon>
        <taxon>Agaricales</taxon>
        <taxon>Pleurotineae</taxon>
        <taxon>Stephanosporaceae</taxon>
        <taxon>Cristinia</taxon>
    </lineage>
</organism>
<dbReference type="PANTHER" id="PTHR15944">
    <property type="entry name" value="FARNESYLCYSTEINE LYASE"/>
    <property type="match status" value="1"/>
</dbReference>
<feature type="domain" description="Prenylcysteine lyase" evidence="8">
    <location>
        <begin position="60"/>
        <end position="407"/>
    </location>
</feature>
<evidence type="ECO:0000256" key="4">
    <source>
        <dbReference type="ARBA" id="ARBA00022729"/>
    </source>
</evidence>
<evidence type="ECO:0000256" key="1">
    <source>
        <dbReference type="ARBA" id="ARBA00001974"/>
    </source>
</evidence>
<dbReference type="InterPro" id="IPR017046">
    <property type="entry name" value="Prenylcysteine_Oxase1"/>
</dbReference>
<dbReference type="InterPro" id="IPR010795">
    <property type="entry name" value="Prenylcys_lyase"/>
</dbReference>
<keyword evidence="4" id="KW-0732">Signal</keyword>
<evidence type="ECO:0000313" key="9">
    <source>
        <dbReference type="EMBL" id="KAH8079076.1"/>
    </source>
</evidence>
<comment type="caution">
    <text evidence="9">The sequence shown here is derived from an EMBL/GenBank/DDBJ whole genome shotgun (WGS) entry which is preliminary data.</text>
</comment>
<keyword evidence="5" id="KW-0274">FAD</keyword>
<sequence>MELGASIFVRANKNLWRATEEFNLTRTGFTGDDDGDETGIWDGEKFVFTMGASNGWLGGWWNSLKVVWRYGYRAPKNTQAIVDGMVSDFKTLYSPAYGAVPWKNVSEVSDRLGWPHFVSQSVSEYLDLQGIDRRWTRELVEAATRVNYGQDVDRIHALGGFVSLAATGASSVEGGNFQIFEQFVKHSKANVYFNTTVTSVKRDTSNLWTVESTSSQTGTMRYRAVILAAPYHSTSISFPSSLATVPPPQPYVNLHVTLLATTTASANPEYFGLSAEKAKTPRVILTTAEGRRNGGRKPEFNSLTFHGKVRRVDGAEGVEENLVKVFSEERIGDEWLEKMFGEGKVTWVYRRLFEAYPVLPPTTAFPPIKLDEGLYYVNAFEPLISTMETETIASRNVVSLLLDDLYNAAICKPAAEDVESTMTTIKTSKPDEEFVYGWDC</sequence>
<keyword evidence="6" id="KW-0560">Oxidoreductase</keyword>
<dbReference type="Proteomes" id="UP000813824">
    <property type="component" value="Unassembled WGS sequence"/>
</dbReference>
<dbReference type="GO" id="GO:0030328">
    <property type="term" value="P:prenylcysteine catabolic process"/>
    <property type="evidence" value="ECO:0007669"/>
    <property type="project" value="InterPro"/>
</dbReference>
<comment type="similarity">
    <text evidence="2">Belongs to the prenylcysteine oxidase family.</text>
</comment>